<name>A0A845PWU8_9FLAO</name>
<dbReference type="Pfam" id="PF03352">
    <property type="entry name" value="Adenine_glyco"/>
    <property type="match status" value="1"/>
</dbReference>
<feature type="binding site" evidence="1">
    <location>
        <position position="6"/>
    </location>
    <ligand>
        <name>Zn(2+)</name>
        <dbReference type="ChEBI" id="CHEBI:29105"/>
    </ligand>
</feature>
<feature type="binding site" evidence="1">
    <location>
        <position position="19"/>
    </location>
    <ligand>
        <name>Zn(2+)</name>
        <dbReference type="ChEBI" id="CHEBI:29105"/>
    </ligand>
</feature>
<dbReference type="Gene3D" id="1.10.340.30">
    <property type="entry name" value="Hypothetical protein, domain 2"/>
    <property type="match status" value="1"/>
</dbReference>
<dbReference type="InterPro" id="IPR052891">
    <property type="entry name" value="DNA-3mA_glycosylase"/>
</dbReference>
<organism evidence="2 3">
    <name type="scientific">Elizabethkingia argenteiflava</name>
    <dbReference type="NCBI Taxonomy" id="2681556"/>
    <lineage>
        <taxon>Bacteria</taxon>
        <taxon>Pseudomonadati</taxon>
        <taxon>Bacteroidota</taxon>
        <taxon>Flavobacteriia</taxon>
        <taxon>Flavobacteriales</taxon>
        <taxon>Weeksellaceae</taxon>
        <taxon>Elizabethkingia</taxon>
    </lineage>
</organism>
<keyword evidence="3" id="KW-1185">Reference proteome</keyword>
<evidence type="ECO:0000313" key="2">
    <source>
        <dbReference type="EMBL" id="NAW50798.1"/>
    </source>
</evidence>
<evidence type="ECO:0000256" key="1">
    <source>
        <dbReference type="PIRSR" id="PIRSR605019-1"/>
    </source>
</evidence>
<dbReference type="SUPFAM" id="SSF48150">
    <property type="entry name" value="DNA-glycosylase"/>
    <property type="match status" value="1"/>
</dbReference>
<proteinExistence type="predicted"/>
<dbReference type="PANTHER" id="PTHR30037:SF4">
    <property type="entry name" value="DNA-3-METHYLADENINE GLYCOSYLASE I"/>
    <property type="match status" value="1"/>
</dbReference>
<gene>
    <name evidence="2" type="ORF">GNY06_05165</name>
</gene>
<evidence type="ECO:0000313" key="3">
    <source>
        <dbReference type="Proteomes" id="UP000553459"/>
    </source>
</evidence>
<accession>A0A845PWU8</accession>
<dbReference type="EMBL" id="JAAABJ010000444">
    <property type="protein sequence ID" value="NAW50798.1"/>
    <property type="molecule type" value="Genomic_DNA"/>
</dbReference>
<protein>
    <submittedName>
        <fullName evidence="2">DNA-3-methyladenine glycosylase I</fullName>
    </submittedName>
</protein>
<sequence>MEEIRCAWCKKDTLYQQYHDQEWGRLVTNDAILFEFLVLESFQCGLSWITILHKRENFRKAFDDFNYHKIAEYGELKVNMLVQDAGIIRNRTKIVATINNAQQFIQLRNEFGCFYKYLSRYTGGERIINQWNRQSEVPAKTALSDSISKDLKKRGFKYLGSTVVYAYLQAVGIVDDHLENCFIRTQMNEKISQSIPKA</sequence>
<dbReference type="RefSeq" id="WP_166519104.1">
    <property type="nucleotide sequence ID" value="NZ_JAAABJ010000444.1"/>
</dbReference>
<feature type="binding site" evidence="1">
    <location>
        <position position="181"/>
    </location>
    <ligand>
        <name>Zn(2+)</name>
        <dbReference type="ChEBI" id="CHEBI:29105"/>
    </ligand>
</feature>
<dbReference type="AlphaFoldDB" id="A0A845PWU8"/>
<dbReference type="InterPro" id="IPR005019">
    <property type="entry name" value="Adenine_glyco"/>
</dbReference>
<keyword evidence="1" id="KW-0479">Metal-binding</keyword>
<comment type="caution">
    <text evidence="2">The sequence shown here is derived from an EMBL/GenBank/DDBJ whole genome shotgun (WGS) entry which is preliminary data.</text>
</comment>
<dbReference type="GO" id="GO:0006284">
    <property type="term" value="P:base-excision repair"/>
    <property type="evidence" value="ECO:0007669"/>
    <property type="project" value="InterPro"/>
</dbReference>
<keyword evidence="1" id="KW-0862">Zinc</keyword>
<dbReference type="PANTHER" id="PTHR30037">
    <property type="entry name" value="DNA-3-METHYLADENINE GLYCOSYLASE 1"/>
    <property type="match status" value="1"/>
</dbReference>
<reference evidence="2 3" key="1">
    <citation type="submission" date="2019-11" db="EMBL/GenBank/DDBJ databases">
        <title>Characterization of Elizabethkingia argenteiflava sp. nov., isolated from inner surface of Soybean Pods.</title>
        <authorList>
            <person name="Mo S."/>
        </authorList>
    </citation>
    <scope>NUCLEOTIDE SEQUENCE [LARGE SCALE GENOMIC DNA]</scope>
    <source>
        <strain evidence="2 3">YB22</strain>
    </source>
</reference>
<dbReference type="GO" id="GO:0046872">
    <property type="term" value="F:metal ion binding"/>
    <property type="evidence" value="ECO:0007669"/>
    <property type="project" value="UniProtKB-KW"/>
</dbReference>
<dbReference type="InterPro" id="IPR011257">
    <property type="entry name" value="DNA_glycosylase"/>
</dbReference>
<dbReference type="Proteomes" id="UP000553459">
    <property type="component" value="Unassembled WGS sequence"/>
</dbReference>
<feature type="binding site" evidence="1">
    <location>
        <position position="177"/>
    </location>
    <ligand>
        <name>Zn(2+)</name>
        <dbReference type="ChEBI" id="CHEBI:29105"/>
    </ligand>
</feature>
<dbReference type="GO" id="GO:0008725">
    <property type="term" value="F:DNA-3-methyladenine glycosylase activity"/>
    <property type="evidence" value="ECO:0007669"/>
    <property type="project" value="InterPro"/>
</dbReference>